<name>A0A840YFK8_9PROT</name>
<dbReference type="Pfam" id="PF01618">
    <property type="entry name" value="MotA_ExbB"/>
    <property type="match status" value="1"/>
</dbReference>
<protein>
    <submittedName>
        <fullName evidence="16">Chemotaxis protein MotA</fullName>
    </submittedName>
</protein>
<evidence type="ECO:0000256" key="6">
    <source>
        <dbReference type="ARBA" id="ARBA00022519"/>
    </source>
</evidence>
<keyword evidence="6" id="KW-0997">Cell inner membrane</keyword>
<evidence type="ECO:0000256" key="10">
    <source>
        <dbReference type="ARBA" id="ARBA00022989"/>
    </source>
</evidence>
<evidence type="ECO:0000256" key="1">
    <source>
        <dbReference type="ARBA" id="ARBA00004429"/>
    </source>
</evidence>
<dbReference type="GO" id="GO:0071978">
    <property type="term" value="P:bacterial-type flagellum-dependent swarming motility"/>
    <property type="evidence" value="ECO:0007669"/>
    <property type="project" value="InterPro"/>
</dbReference>
<dbReference type="PANTHER" id="PTHR30433">
    <property type="entry name" value="CHEMOTAXIS PROTEIN MOTA"/>
    <property type="match status" value="1"/>
</dbReference>
<evidence type="ECO:0000256" key="5">
    <source>
        <dbReference type="ARBA" id="ARBA00022500"/>
    </source>
</evidence>
<evidence type="ECO:0000256" key="2">
    <source>
        <dbReference type="ARBA" id="ARBA00008038"/>
    </source>
</evidence>
<dbReference type="EMBL" id="JACIJD010000013">
    <property type="protein sequence ID" value="MBB5695011.1"/>
    <property type="molecule type" value="Genomic_DNA"/>
</dbReference>
<dbReference type="PANTHER" id="PTHR30433:SF4">
    <property type="entry name" value="MOTILITY PROTEIN A"/>
    <property type="match status" value="1"/>
</dbReference>
<gene>
    <name evidence="16" type="ORF">FHS87_003064</name>
</gene>
<evidence type="ECO:0000256" key="7">
    <source>
        <dbReference type="ARBA" id="ARBA00022692"/>
    </source>
</evidence>
<dbReference type="GO" id="GO:0005886">
    <property type="term" value="C:plasma membrane"/>
    <property type="evidence" value="ECO:0007669"/>
    <property type="project" value="UniProtKB-SubCell"/>
</dbReference>
<evidence type="ECO:0000313" key="17">
    <source>
        <dbReference type="Proteomes" id="UP000580654"/>
    </source>
</evidence>
<dbReference type="NCBIfam" id="TIGR03818">
    <property type="entry name" value="MotA1"/>
    <property type="match status" value="1"/>
</dbReference>
<keyword evidence="12 13" id="KW-0472">Membrane</keyword>
<evidence type="ECO:0000256" key="11">
    <source>
        <dbReference type="ARBA" id="ARBA00023065"/>
    </source>
</evidence>
<dbReference type="InterPro" id="IPR046786">
    <property type="entry name" value="MotA_N"/>
</dbReference>
<evidence type="ECO:0000256" key="12">
    <source>
        <dbReference type="ARBA" id="ARBA00023136"/>
    </source>
</evidence>
<dbReference type="GO" id="GO:0006935">
    <property type="term" value="P:chemotaxis"/>
    <property type="evidence" value="ECO:0007669"/>
    <property type="project" value="UniProtKB-KW"/>
</dbReference>
<sequence>MTTIIGFVFLLVTVFGGYTIAGGKFGIILKSLPYEALMIGGAAIGAFIMSNSMHDVKHTLGGFGKIFKGARFHKQDYVEMLSLLYWFVRLVQTKGAMALEAHIEKPDESPAFNKFPKIKGNHEAVAMICDYLRMVGMNADDPHQIEDVMARELKKMKEEEMHPSHAIQNIADALPALGIVAAVLGVIKTMASIDQPPAVLGGMIGGALVGTFLGVLLAYGLMGPMAARLKGIVDEECKYFEVIRAVLVAHLHGNAPQVSVETGRKMAPSAYMPTFQELEAVLQDLQIA</sequence>
<evidence type="ECO:0000256" key="4">
    <source>
        <dbReference type="ARBA" id="ARBA00022475"/>
    </source>
</evidence>
<dbReference type="RefSeq" id="WP_184520066.1">
    <property type="nucleotide sequence ID" value="NZ_JACIJD010000013.1"/>
</dbReference>
<comment type="subcellular location">
    <subcellularLocation>
        <location evidence="1">Cell inner membrane</location>
        <topology evidence="1">Multi-pass membrane protein</topology>
    </subcellularLocation>
</comment>
<dbReference type="GO" id="GO:1902600">
    <property type="term" value="P:proton transmembrane transport"/>
    <property type="evidence" value="ECO:0007669"/>
    <property type="project" value="UniProtKB-KW"/>
</dbReference>
<dbReference type="Proteomes" id="UP000580654">
    <property type="component" value="Unassembled WGS sequence"/>
</dbReference>
<evidence type="ECO:0000256" key="13">
    <source>
        <dbReference type="SAM" id="Phobius"/>
    </source>
</evidence>
<keyword evidence="8" id="KW-0283">Flagellar rotation</keyword>
<feature type="domain" description="MotA/TolQ/ExbB proton channel" evidence="14">
    <location>
        <begin position="137"/>
        <end position="241"/>
    </location>
</feature>
<reference evidence="16 17" key="1">
    <citation type="submission" date="2020-08" db="EMBL/GenBank/DDBJ databases">
        <title>Genomic Encyclopedia of Type Strains, Phase IV (KMG-IV): sequencing the most valuable type-strain genomes for metagenomic binning, comparative biology and taxonomic classification.</title>
        <authorList>
            <person name="Goeker M."/>
        </authorList>
    </citation>
    <scope>NUCLEOTIDE SEQUENCE [LARGE SCALE GENOMIC DNA]</scope>
    <source>
        <strain evidence="16 17">DSM 25622</strain>
    </source>
</reference>
<accession>A0A840YFK8</accession>
<evidence type="ECO:0000256" key="3">
    <source>
        <dbReference type="ARBA" id="ARBA00022448"/>
    </source>
</evidence>
<dbReference type="InterPro" id="IPR022522">
    <property type="entry name" value="Flagellar_motor_stator_MotA"/>
</dbReference>
<dbReference type="InterPro" id="IPR002898">
    <property type="entry name" value="MotA_ExbB_proton_chnl"/>
</dbReference>
<dbReference type="PROSITE" id="PS01307">
    <property type="entry name" value="MOTA"/>
    <property type="match status" value="1"/>
</dbReference>
<evidence type="ECO:0000259" key="15">
    <source>
        <dbReference type="Pfam" id="PF20560"/>
    </source>
</evidence>
<evidence type="ECO:0000256" key="9">
    <source>
        <dbReference type="ARBA" id="ARBA00022781"/>
    </source>
</evidence>
<feature type="transmembrane region" description="Helical" evidence="13">
    <location>
        <begin position="166"/>
        <end position="187"/>
    </location>
</feature>
<evidence type="ECO:0000313" key="16">
    <source>
        <dbReference type="EMBL" id="MBB5695011.1"/>
    </source>
</evidence>
<evidence type="ECO:0000256" key="8">
    <source>
        <dbReference type="ARBA" id="ARBA00022779"/>
    </source>
</evidence>
<keyword evidence="5" id="KW-0145">Chemotaxis</keyword>
<feature type="transmembrane region" description="Helical" evidence="13">
    <location>
        <begin position="199"/>
        <end position="221"/>
    </location>
</feature>
<dbReference type="InterPro" id="IPR047055">
    <property type="entry name" value="MotA-like"/>
</dbReference>
<organism evidence="16 17">
    <name type="scientific">Muricoccus pecuniae</name>
    <dbReference type="NCBI Taxonomy" id="693023"/>
    <lineage>
        <taxon>Bacteria</taxon>
        <taxon>Pseudomonadati</taxon>
        <taxon>Pseudomonadota</taxon>
        <taxon>Alphaproteobacteria</taxon>
        <taxon>Acetobacterales</taxon>
        <taxon>Roseomonadaceae</taxon>
        <taxon>Muricoccus</taxon>
    </lineage>
</organism>
<feature type="domain" description="Motility protein A N-terminal" evidence="15">
    <location>
        <begin position="4"/>
        <end position="95"/>
    </location>
</feature>
<dbReference type="AlphaFoldDB" id="A0A840YFK8"/>
<keyword evidence="3" id="KW-0813">Transport</keyword>
<proteinExistence type="inferred from homology"/>
<comment type="caution">
    <text evidence="16">The sequence shown here is derived from an EMBL/GenBank/DDBJ whole genome shotgun (WGS) entry which is preliminary data.</text>
</comment>
<keyword evidence="9" id="KW-0375">Hydrogen ion transport</keyword>
<keyword evidence="10 13" id="KW-1133">Transmembrane helix</keyword>
<comment type="similarity">
    <text evidence="2">Belongs to the MotA family.</text>
</comment>
<dbReference type="InterPro" id="IPR000540">
    <property type="entry name" value="Flag_MotA_CS"/>
</dbReference>
<dbReference type="Pfam" id="PF20560">
    <property type="entry name" value="MotA_N"/>
    <property type="match status" value="1"/>
</dbReference>
<keyword evidence="17" id="KW-1185">Reference proteome</keyword>
<keyword evidence="11" id="KW-0406">Ion transport</keyword>
<evidence type="ECO:0000259" key="14">
    <source>
        <dbReference type="Pfam" id="PF01618"/>
    </source>
</evidence>
<keyword evidence="4" id="KW-1003">Cell membrane</keyword>
<keyword evidence="7 13" id="KW-0812">Transmembrane</keyword>